<dbReference type="Pfam" id="PF00232">
    <property type="entry name" value="Glyco_hydro_1"/>
    <property type="match status" value="1"/>
</dbReference>
<accession>V5GVG8</accession>
<evidence type="ECO:0000313" key="7">
    <source>
        <dbReference type="EMBL" id="JAB64228.1"/>
    </source>
</evidence>
<dbReference type="Gene3D" id="3.20.20.80">
    <property type="entry name" value="Glycosidases"/>
    <property type="match status" value="1"/>
</dbReference>
<dbReference type="PRINTS" id="PR00131">
    <property type="entry name" value="GLHYDRLASE1"/>
</dbReference>
<evidence type="ECO:0000256" key="5">
    <source>
        <dbReference type="PROSITE-ProRule" id="PRU10055"/>
    </source>
</evidence>
<evidence type="ECO:0000256" key="4">
    <source>
        <dbReference type="ARBA" id="ARBA00023295"/>
    </source>
</evidence>
<feature type="active site" description="Nucleophile" evidence="5">
    <location>
        <position position="123"/>
    </location>
</feature>
<sequence length="218" mass="24953">MYANPVYKKNWPQIMIDRVAARSEKEGLTSSRLPAFTDEEVDYVSGTYDFLAINHYTSYMVSGAGEPAIGEPSWEKDAGGYVYQKDSWEQAAAGWFRIVPWGIGKLMRWLKSTYGDLEIVVTENGVSDRTGTLEDDHRISYYKSYMSHLLDAMYDGQVNVTGYTAWSIIDNFEWTQGFNAKLGIYYVNMSDPERPRVPKKSSKYYANVIKTRCLLDEC</sequence>
<dbReference type="InterPro" id="IPR001360">
    <property type="entry name" value="Glyco_hydro_1"/>
</dbReference>
<protein>
    <recommendedName>
        <fullName evidence="2">beta-glucosidase</fullName>
        <ecNumber evidence="2">3.2.1.21</ecNumber>
    </recommendedName>
</protein>
<name>V5GVG8_ANOGL</name>
<dbReference type="EMBL" id="GALX01004238">
    <property type="protein sequence ID" value="JAB64228.1"/>
    <property type="molecule type" value="Transcribed_RNA"/>
</dbReference>
<dbReference type="PANTHER" id="PTHR10353">
    <property type="entry name" value="GLYCOSYL HYDROLASE"/>
    <property type="match status" value="1"/>
</dbReference>
<dbReference type="GO" id="GO:0008422">
    <property type="term" value="F:beta-glucosidase activity"/>
    <property type="evidence" value="ECO:0007669"/>
    <property type="project" value="TreeGrafter"/>
</dbReference>
<evidence type="ECO:0000256" key="1">
    <source>
        <dbReference type="ARBA" id="ARBA00010838"/>
    </source>
</evidence>
<dbReference type="SUPFAM" id="SSF51445">
    <property type="entry name" value="(Trans)glycosidases"/>
    <property type="match status" value="1"/>
</dbReference>
<proteinExistence type="inferred from homology"/>
<evidence type="ECO:0000256" key="3">
    <source>
        <dbReference type="ARBA" id="ARBA00022801"/>
    </source>
</evidence>
<gene>
    <name evidence="7" type="primary">LPH</name>
</gene>
<keyword evidence="4" id="KW-0326">Glycosidase</keyword>
<dbReference type="InterPro" id="IPR018120">
    <property type="entry name" value="Glyco_hydro_1_AS"/>
</dbReference>
<dbReference type="AlphaFoldDB" id="V5GVG8"/>
<evidence type="ECO:0000256" key="2">
    <source>
        <dbReference type="ARBA" id="ARBA00012744"/>
    </source>
</evidence>
<dbReference type="PROSITE" id="PS00572">
    <property type="entry name" value="GLYCOSYL_HYDROL_F1_1"/>
    <property type="match status" value="1"/>
</dbReference>
<dbReference type="GO" id="GO:0005975">
    <property type="term" value="P:carbohydrate metabolic process"/>
    <property type="evidence" value="ECO:0007669"/>
    <property type="project" value="InterPro"/>
</dbReference>
<dbReference type="InterPro" id="IPR017853">
    <property type="entry name" value="GH"/>
</dbReference>
<dbReference type="EC" id="3.2.1.21" evidence="2"/>
<evidence type="ECO:0000256" key="6">
    <source>
        <dbReference type="RuleBase" id="RU003690"/>
    </source>
</evidence>
<dbReference type="PANTHER" id="PTHR10353:SF36">
    <property type="entry name" value="LP05116P"/>
    <property type="match status" value="1"/>
</dbReference>
<comment type="similarity">
    <text evidence="1 6">Belongs to the glycosyl hydrolase 1 family.</text>
</comment>
<reference evidence="7" key="1">
    <citation type="submission" date="2013-07" db="EMBL/GenBank/DDBJ databases">
        <title>Midgut Transcriptome Profiling of Anoplphora glabripennis, a Lignocellulose Degrading, Wood-Boring Cerambycid.</title>
        <authorList>
            <person name="Scully E.D."/>
            <person name="Hoover K."/>
            <person name="Carlson J.E."/>
            <person name="Tien M."/>
            <person name="Geib S.M."/>
        </authorList>
    </citation>
    <scope>NUCLEOTIDE SEQUENCE</scope>
</reference>
<keyword evidence="3 7" id="KW-0378">Hydrolase</keyword>
<organism evidence="7">
    <name type="scientific">Anoplophora glabripennis</name>
    <name type="common">Asian longhorn beetle</name>
    <name type="synonym">Anoplophora nobilis</name>
    <dbReference type="NCBI Taxonomy" id="217634"/>
    <lineage>
        <taxon>Eukaryota</taxon>
        <taxon>Metazoa</taxon>
        <taxon>Ecdysozoa</taxon>
        <taxon>Arthropoda</taxon>
        <taxon>Hexapoda</taxon>
        <taxon>Insecta</taxon>
        <taxon>Pterygota</taxon>
        <taxon>Neoptera</taxon>
        <taxon>Endopterygota</taxon>
        <taxon>Coleoptera</taxon>
        <taxon>Polyphaga</taxon>
        <taxon>Cucujiformia</taxon>
        <taxon>Chrysomeloidea</taxon>
        <taxon>Cerambycidae</taxon>
        <taxon>Lamiinae</taxon>
        <taxon>Lamiini</taxon>
        <taxon>Anoplophora</taxon>
    </lineage>
</organism>